<evidence type="ECO:0000259" key="3">
    <source>
        <dbReference type="Pfam" id="PF13938"/>
    </source>
</evidence>
<organism evidence="4 5">
    <name type="scientific">Rhodopseudomonas palustris</name>
    <dbReference type="NCBI Taxonomy" id="1076"/>
    <lineage>
        <taxon>Bacteria</taxon>
        <taxon>Pseudomonadati</taxon>
        <taxon>Pseudomonadota</taxon>
        <taxon>Alphaproteobacteria</taxon>
        <taxon>Hyphomicrobiales</taxon>
        <taxon>Nitrobacteraceae</taxon>
        <taxon>Rhodopseudomonas</taxon>
    </lineage>
</organism>
<dbReference type="SUPFAM" id="SSF159713">
    <property type="entry name" value="Dhaf3308-like"/>
    <property type="match status" value="1"/>
</dbReference>
<feature type="region of interest" description="Disordered" evidence="1">
    <location>
        <begin position="1"/>
        <end position="24"/>
    </location>
</feature>
<feature type="region of interest" description="Disordered" evidence="1">
    <location>
        <begin position="409"/>
        <end position="433"/>
    </location>
</feature>
<dbReference type="InterPro" id="IPR018912">
    <property type="entry name" value="DUF2478"/>
</dbReference>
<feature type="compositionally biased region" description="Low complexity" evidence="1">
    <location>
        <begin position="409"/>
        <end position="418"/>
    </location>
</feature>
<dbReference type="Pfam" id="PF04016">
    <property type="entry name" value="DUF364"/>
    <property type="match status" value="1"/>
</dbReference>
<sequence length="433" mass="46247">MSNHDLSLGSDQRGAPSKPGRAFDPVDAAGLRPGVIVHDPAETVDDLLEAFARGLQARGFKVAGYVQKSHGEGSGNRIDFLDLATGTLRDGDLRAGVSYLQTALKEQADLLVIGRFAACLEATDSLKTVKLTPRLGQTLPMLTAIAGHSIHQWHSYARREGAMIAPDLAALWQWWGPEQLYRDLALGVADDEVRQIACGQRWIMVEGPHGSGLAYLPRHPRDLLPRLNGLAKQSLKQLAAMATSWNPLETALAVAAINAHYNRYDLAAFPGNGVKSFRHLAGRVGVIGAFPGVDGMLPNCAVMEADPRPGEYPLAAMDSILPACDATIVNASSLINRTLPRVLRLSQHRPVALIGPATPMTPRLFDYGLSVLGGLIVSDPKGLASAIRAGALPREFSRFGRFVHLTRGSSPAGAAADPADNDFAISAPRRSHA</sequence>
<dbReference type="Pfam" id="PF10649">
    <property type="entry name" value="DUF2478"/>
    <property type="match status" value="2"/>
</dbReference>
<evidence type="ECO:0000256" key="1">
    <source>
        <dbReference type="SAM" id="MobiDB-lite"/>
    </source>
</evidence>
<accession>A0A933S1G0</accession>
<dbReference type="Gene3D" id="3.30.390.100">
    <property type="match status" value="1"/>
</dbReference>
<dbReference type="InterPro" id="IPR025251">
    <property type="entry name" value="DUF4213"/>
</dbReference>
<dbReference type="Proteomes" id="UP000782519">
    <property type="component" value="Unassembled WGS sequence"/>
</dbReference>
<protein>
    <submittedName>
        <fullName evidence="4">DUF2478 domain-containing protein</fullName>
    </submittedName>
</protein>
<reference evidence="4" key="1">
    <citation type="submission" date="2020-07" db="EMBL/GenBank/DDBJ databases">
        <title>Huge and variable diversity of episymbiotic CPR bacteria and DPANN archaea in groundwater ecosystems.</title>
        <authorList>
            <person name="He C.Y."/>
            <person name="Keren R."/>
            <person name="Whittaker M."/>
            <person name="Farag I.F."/>
            <person name="Doudna J."/>
            <person name="Cate J.H.D."/>
            <person name="Banfield J.F."/>
        </authorList>
    </citation>
    <scope>NUCLEOTIDE SEQUENCE</scope>
    <source>
        <strain evidence="4">NC_groundwater_1818_Pr3_B-0.1um_66_35</strain>
    </source>
</reference>
<name>A0A933S1G0_RHOPL</name>
<dbReference type="InterPro" id="IPR007161">
    <property type="entry name" value="DUF364"/>
</dbReference>
<dbReference type="EMBL" id="JACRJB010000068">
    <property type="protein sequence ID" value="MBI5132671.1"/>
    <property type="molecule type" value="Genomic_DNA"/>
</dbReference>
<feature type="domain" description="Putative heavy-metal chelation" evidence="2">
    <location>
        <begin position="282"/>
        <end position="405"/>
    </location>
</feature>
<dbReference type="AlphaFoldDB" id="A0A933S1G0"/>
<feature type="domain" description="DUF4213" evidence="3">
    <location>
        <begin position="181"/>
        <end position="260"/>
    </location>
</feature>
<proteinExistence type="predicted"/>
<dbReference type="Pfam" id="PF13938">
    <property type="entry name" value="DUF4213"/>
    <property type="match status" value="1"/>
</dbReference>
<comment type="caution">
    <text evidence="4">The sequence shown here is derived from an EMBL/GenBank/DDBJ whole genome shotgun (WGS) entry which is preliminary data.</text>
</comment>
<evidence type="ECO:0000313" key="5">
    <source>
        <dbReference type="Proteomes" id="UP000782519"/>
    </source>
</evidence>
<evidence type="ECO:0000259" key="2">
    <source>
        <dbReference type="Pfam" id="PF04016"/>
    </source>
</evidence>
<dbReference type="Gene3D" id="3.40.50.11590">
    <property type="match status" value="1"/>
</dbReference>
<gene>
    <name evidence="4" type="ORF">HZA66_24800</name>
</gene>
<evidence type="ECO:0000313" key="4">
    <source>
        <dbReference type="EMBL" id="MBI5132671.1"/>
    </source>
</evidence>